<evidence type="ECO:0008006" key="3">
    <source>
        <dbReference type="Google" id="ProtNLM"/>
    </source>
</evidence>
<evidence type="ECO:0000313" key="2">
    <source>
        <dbReference type="Proteomes" id="UP000244855"/>
    </source>
</evidence>
<dbReference type="SUPFAM" id="SSF56112">
    <property type="entry name" value="Protein kinase-like (PK-like)"/>
    <property type="match status" value="1"/>
</dbReference>
<dbReference type="InterPro" id="IPR051678">
    <property type="entry name" value="AGP_Transferase"/>
</dbReference>
<gene>
    <name evidence="1" type="ORF">DM02DRAFT_693069</name>
</gene>
<evidence type="ECO:0000313" key="1">
    <source>
        <dbReference type="EMBL" id="PVH94447.1"/>
    </source>
</evidence>
<proteinExistence type="predicted"/>
<dbReference type="OrthoDB" id="5412996at2759"/>
<protein>
    <recommendedName>
        <fullName evidence="3">Aminoglycoside phosphotransferase domain-containing protein</fullName>
    </recommendedName>
</protein>
<dbReference type="AlphaFoldDB" id="A0A2V1D8I6"/>
<accession>A0A2V1D8I6</accession>
<dbReference type="Proteomes" id="UP000244855">
    <property type="component" value="Unassembled WGS sequence"/>
</dbReference>
<dbReference type="PANTHER" id="PTHR21310">
    <property type="entry name" value="AMINOGLYCOSIDE PHOSPHOTRANSFERASE-RELATED-RELATED"/>
    <property type="match status" value="1"/>
</dbReference>
<reference evidence="1 2" key="1">
    <citation type="journal article" date="2018" name="Sci. Rep.">
        <title>Comparative genomics provides insights into the lifestyle and reveals functional heterogeneity of dark septate endophytic fungi.</title>
        <authorList>
            <person name="Knapp D.G."/>
            <person name="Nemeth J.B."/>
            <person name="Barry K."/>
            <person name="Hainaut M."/>
            <person name="Henrissat B."/>
            <person name="Johnson J."/>
            <person name="Kuo A."/>
            <person name="Lim J.H.P."/>
            <person name="Lipzen A."/>
            <person name="Nolan M."/>
            <person name="Ohm R.A."/>
            <person name="Tamas L."/>
            <person name="Grigoriev I.V."/>
            <person name="Spatafora J.W."/>
            <person name="Nagy L.G."/>
            <person name="Kovacs G.M."/>
        </authorList>
    </citation>
    <scope>NUCLEOTIDE SEQUENCE [LARGE SCALE GENOMIC DNA]</scope>
    <source>
        <strain evidence="1 2">DSE2036</strain>
    </source>
</reference>
<sequence>MQFDDTAWERSDAIFDAWKEKLFDEDTQRAIANLIKQHRGGVATELCAPQRGSYNVTIRLLFRDGGSGMMRIPCPGIHIFLDEKVRNEVAVMKYISKKTTPLEPFIIMECVSNARTLSEMLNLPGRSNKERHTYIADILLQLSNITFDKIGTPIETAEDDWEVRQRPLTWDMNELVQLANCPSSALHNDAIESTEDCRRKYIARQLFQGLAAERKLHDPALEHGPFRLWCEDLRPGNILLDEDCHILSWWFRGLDHWVSEYEPRMNMFLRSWRAGQRWQDCRKMRKSWVSGRLWINYACRRSWAFDSVFWMFLDRKCFGGNGRGDEYEARLELLGQKERSGIDAFVAKKVEESKVRTLRNWGQ</sequence>
<dbReference type="EMBL" id="KZ805534">
    <property type="protein sequence ID" value="PVH94447.1"/>
    <property type="molecule type" value="Genomic_DNA"/>
</dbReference>
<organism evidence="1 2">
    <name type="scientific">Periconia macrospinosa</name>
    <dbReference type="NCBI Taxonomy" id="97972"/>
    <lineage>
        <taxon>Eukaryota</taxon>
        <taxon>Fungi</taxon>
        <taxon>Dikarya</taxon>
        <taxon>Ascomycota</taxon>
        <taxon>Pezizomycotina</taxon>
        <taxon>Dothideomycetes</taxon>
        <taxon>Pleosporomycetidae</taxon>
        <taxon>Pleosporales</taxon>
        <taxon>Massarineae</taxon>
        <taxon>Periconiaceae</taxon>
        <taxon>Periconia</taxon>
    </lineage>
</organism>
<dbReference type="InterPro" id="IPR011009">
    <property type="entry name" value="Kinase-like_dom_sf"/>
</dbReference>
<dbReference type="PANTHER" id="PTHR21310:SF37">
    <property type="entry name" value="AMINOGLYCOSIDE PHOSPHOTRANSFERASE DOMAIN-CONTAINING PROTEIN"/>
    <property type="match status" value="1"/>
</dbReference>
<name>A0A2V1D8I6_9PLEO</name>
<keyword evidence="2" id="KW-1185">Reference proteome</keyword>
<dbReference type="STRING" id="97972.A0A2V1D8I6"/>